<sequence>MAQRRQSLRCGPSWTSNDRQQQDTHLPIAFGHSSQSGRVHSQRRLQMHSPGPDAHLLRRPHSLDPRRATGEASSMPLVSPHRNPGPSGVAQGRQGSRRSAPDYAATSVAILATHQGSS</sequence>
<accession>A0AAV7UUT6</accession>
<dbReference type="Proteomes" id="UP001066276">
    <property type="component" value="Chromosome 2_2"/>
</dbReference>
<feature type="region of interest" description="Disordered" evidence="1">
    <location>
        <begin position="1"/>
        <end position="104"/>
    </location>
</feature>
<keyword evidence="3" id="KW-1185">Reference proteome</keyword>
<reference evidence="2" key="1">
    <citation type="journal article" date="2022" name="bioRxiv">
        <title>Sequencing and chromosome-scale assembly of the giantPleurodeles waltlgenome.</title>
        <authorList>
            <person name="Brown T."/>
            <person name="Elewa A."/>
            <person name="Iarovenko S."/>
            <person name="Subramanian E."/>
            <person name="Araus A.J."/>
            <person name="Petzold A."/>
            <person name="Susuki M."/>
            <person name="Suzuki K.-i.T."/>
            <person name="Hayashi T."/>
            <person name="Toyoda A."/>
            <person name="Oliveira C."/>
            <person name="Osipova E."/>
            <person name="Leigh N.D."/>
            <person name="Simon A."/>
            <person name="Yun M.H."/>
        </authorList>
    </citation>
    <scope>NUCLEOTIDE SEQUENCE</scope>
    <source>
        <strain evidence="2">20211129_DDA</strain>
        <tissue evidence="2">Liver</tissue>
    </source>
</reference>
<name>A0AAV7UUT6_PLEWA</name>
<organism evidence="2 3">
    <name type="scientific">Pleurodeles waltl</name>
    <name type="common">Iberian ribbed newt</name>
    <dbReference type="NCBI Taxonomy" id="8319"/>
    <lineage>
        <taxon>Eukaryota</taxon>
        <taxon>Metazoa</taxon>
        <taxon>Chordata</taxon>
        <taxon>Craniata</taxon>
        <taxon>Vertebrata</taxon>
        <taxon>Euteleostomi</taxon>
        <taxon>Amphibia</taxon>
        <taxon>Batrachia</taxon>
        <taxon>Caudata</taxon>
        <taxon>Salamandroidea</taxon>
        <taxon>Salamandridae</taxon>
        <taxon>Pleurodelinae</taxon>
        <taxon>Pleurodeles</taxon>
    </lineage>
</organism>
<evidence type="ECO:0000256" key="1">
    <source>
        <dbReference type="SAM" id="MobiDB-lite"/>
    </source>
</evidence>
<gene>
    <name evidence="2" type="ORF">NDU88_002179</name>
</gene>
<protein>
    <submittedName>
        <fullName evidence="2">Uncharacterized protein</fullName>
    </submittedName>
</protein>
<evidence type="ECO:0000313" key="2">
    <source>
        <dbReference type="EMBL" id="KAJ1192873.1"/>
    </source>
</evidence>
<proteinExistence type="predicted"/>
<dbReference type="AlphaFoldDB" id="A0AAV7UUT6"/>
<dbReference type="EMBL" id="JANPWB010000004">
    <property type="protein sequence ID" value="KAJ1192873.1"/>
    <property type="molecule type" value="Genomic_DNA"/>
</dbReference>
<evidence type="ECO:0000313" key="3">
    <source>
        <dbReference type="Proteomes" id="UP001066276"/>
    </source>
</evidence>
<comment type="caution">
    <text evidence="2">The sequence shown here is derived from an EMBL/GenBank/DDBJ whole genome shotgun (WGS) entry which is preliminary data.</text>
</comment>